<keyword evidence="2" id="KW-0238">DNA-binding</keyword>
<evidence type="ECO:0000313" key="6">
    <source>
        <dbReference type="Proteomes" id="UP001157034"/>
    </source>
</evidence>
<comment type="caution">
    <text evidence="5">The sequence shown here is derived from an EMBL/GenBank/DDBJ whole genome shotgun (WGS) entry which is preliminary data.</text>
</comment>
<dbReference type="CDD" id="cd01392">
    <property type="entry name" value="HTH_LacI"/>
    <property type="match status" value="1"/>
</dbReference>
<evidence type="ECO:0000313" key="5">
    <source>
        <dbReference type="EMBL" id="GMA96148.1"/>
    </source>
</evidence>
<dbReference type="InterPro" id="IPR046335">
    <property type="entry name" value="LacI/GalR-like_sensor"/>
</dbReference>
<evidence type="ECO:0000256" key="2">
    <source>
        <dbReference type="ARBA" id="ARBA00023125"/>
    </source>
</evidence>
<keyword evidence="1" id="KW-0805">Transcription regulation</keyword>
<dbReference type="PROSITE" id="PS50932">
    <property type="entry name" value="HTH_LACI_2"/>
    <property type="match status" value="1"/>
</dbReference>
<dbReference type="Pfam" id="PF13377">
    <property type="entry name" value="Peripla_BP_3"/>
    <property type="match status" value="1"/>
</dbReference>
<sequence>MATSNPGFDGRRAATLRDVAALAGVSIATASKALNGRDQVHPETRERVIAAAAKVAFRPNPMAQGLLRGQTGTVGLLTDDLVGRFSLPILMGAEDEFGSGSVSVFLADARGDAIRQRHHLHAFLDRRVDGLIAVASNTDPRATLGRELPIPVIYAYGPSLDPDDTSLVPDNVSAGEIAVEHLVTTGRRHLALISGDEAYLAARDRTEGVQRAVAAAGLSLVEQVMYGSWSEAWGRTATRALVDRVPELDGIICASDQIARGSLDALRDLGVPVPERVAVLGFDNWEAVVADSRPPLTSVDMNFEALGRAAARRLTQAMSGERHAGGVEKLPVRLVARASTARV</sequence>
<dbReference type="SUPFAM" id="SSF47413">
    <property type="entry name" value="lambda repressor-like DNA-binding domains"/>
    <property type="match status" value="1"/>
</dbReference>
<protein>
    <submittedName>
        <fullName evidence="5">LacI family transcriptional regulator</fullName>
    </submittedName>
</protein>
<dbReference type="EMBL" id="BSVB01000001">
    <property type="protein sequence ID" value="GMA96148.1"/>
    <property type="molecule type" value="Genomic_DNA"/>
</dbReference>
<name>A0ABQ6K691_9MICO</name>
<dbReference type="PANTHER" id="PTHR30146">
    <property type="entry name" value="LACI-RELATED TRANSCRIPTIONAL REPRESSOR"/>
    <property type="match status" value="1"/>
</dbReference>
<dbReference type="Gene3D" id="1.10.260.40">
    <property type="entry name" value="lambda repressor-like DNA-binding domains"/>
    <property type="match status" value="1"/>
</dbReference>
<dbReference type="PANTHER" id="PTHR30146:SF138">
    <property type="entry name" value="TRANSCRIPTIONAL REGULATORY PROTEIN"/>
    <property type="match status" value="1"/>
</dbReference>
<evidence type="ECO:0000256" key="3">
    <source>
        <dbReference type="ARBA" id="ARBA00023163"/>
    </source>
</evidence>
<evidence type="ECO:0000256" key="1">
    <source>
        <dbReference type="ARBA" id="ARBA00023015"/>
    </source>
</evidence>
<dbReference type="InterPro" id="IPR028082">
    <property type="entry name" value="Peripla_BP_I"/>
</dbReference>
<dbReference type="InterPro" id="IPR010982">
    <property type="entry name" value="Lambda_DNA-bd_dom_sf"/>
</dbReference>
<dbReference type="SMART" id="SM00354">
    <property type="entry name" value="HTH_LACI"/>
    <property type="match status" value="1"/>
</dbReference>
<dbReference type="PROSITE" id="PS00356">
    <property type="entry name" value="HTH_LACI_1"/>
    <property type="match status" value="1"/>
</dbReference>
<dbReference type="Pfam" id="PF00356">
    <property type="entry name" value="LacI"/>
    <property type="match status" value="1"/>
</dbReference>
<dbReference type="RefSeq" id="WP_284254778.1">
    <property type="nucleotide sequence ID" value="NZ_BAAAQO010000004.1"/>
</dbReference>
<dbReference type="SUPFAM" id="SSF53822">
    <property type="entry name" value="Periplasmic binding protein-like I"/>
    <property type="match status" value="1"/>
</dbReference>
<organism evidence="5 6">
    <name type="scientific">Pseudolysinimonas kribbensis</name>
    <dbReference type="NCBI Taxonomy" id="433641"/>
    <lineage>
        <taxon>Bacteria</taxon>
        <taxon>Bacillati</taxon>
        <taxon>Actinomycetota</taxon>
        <taxon>Actinomycetes</taxon>
        <taxon>Micrococcales</taxon>
        <taxon>Microbacteriaceae</taxon>
        <taxon>Pseudolysinimonas</taxon>
    </lineage>
</organism>
<evidence type="ECO:0000259" key="4">
    <source>
        <dbReference type="PROSITE" id="PS50932"/>
    </source>
</evidence>
<proteinExistence type="predicted"/>
<keyword evidence="3" id="KW-0804">Transcription</keyword>
<accession>A0ABQ6K691</accession>
<reference evidence="6" key="1">
    <citation type="journal article" date="2019" name="Int. J. Syst. Evol. Microbiol.">
        <title>The Global Catalogue of Microorganisms (GCM) 10K type strain sequencing project: providing services to taxonomists for standard genome sequencing and annotation.</title>
        <authorList>
            <consortium name="The Broad Institute Genomics Platform"/>
            <consortium name="The Broad Institute Genome Sequencing Center for Infectious Disease"/>
            <person name="Wu L."/>
            <person name="Ma J."/>
        </authorList>
    </citation>
    <scope>NUCLEOTIDE SEQUENCE [LARGE SCALE GENOMIC DNA]</scope>
    <source>
        <strain evidence="6">NBRC 108894</strain>
    </source>
</reference>
<keyword evidence="6" id="KW-1185">Reference proteome</keyword>
<feature type="domain" description="HTH lacI-type" evidence="4">
    <location>
        <begin position="14"/>
        <end position="68"/>
    </location>
</feature>
<dbReference type="Gene3D" id="3.40.50.2300">
    <property type="match status" value="2"/>
</dbReference>
<gene>
    <name evidence="5" type="ORF">GCM10025881_29720</name>
</gene>
<dbReference type="Proteomes" id="UP001157034">
    <property type="component" value="Unassembled WGS sequence"/>
</dbReference>
<dbReference type="InterPro" id="IPR000843">
    <property type="entry name" value="HTH_LacI"/>
</dbReference>
<dbReference type="CDD" id="cd06288">
    <property type="entry name" value="PBP1_sucrose_transcription_regulator"/>
    <property type="match status" value="1"/>
</dbReference>